<reference evidence="1 2" key="1">
    <citation type="journal article" date="2019" name="Genome Biol. Evol.">
        <title>Insights into the evolution of the New World diploid cottons (Gossypium, subgenus Houzingenia) based on genome sequencing.</title>
        <authorList>
            <person name="Grover C.E."/>
            <person name="Arick M.A. 2nd"/>
            <person name="Thrash A."/>
            <person name="Conover J.L."/>
            <person name="Sanders W.S."/>
            <person name="Peterson D.G."/>
            <person name="Frelichowski J.E."/>
            <person name="Scheffler J.A."/>
            <person name="Scheffler B.E."/>
            <person name="Wendel J.F."/>
        </authorList>
    </citation>
    <scope>NUCLEOTIDE SEQUENCE [LARGE SCALE GENOMIC DNA]</scope>
    <source>
        <strain evidence="1">5</strain>
        <tissue evidence="1">Leaf</tissue>
    </source>
</reference>
<dbReference type="Proteomes" id="UP000593579">
    <property type="component" value="Unassembled WGS sequence"/>
</dbReference>
<evidence type="ECO:0000313" key="1">
    <source>
        <dbReference type="EMBL" id="MBA0753514.1"/>
    </source>
</evidence>
<organism evidence="1 2">
    <name type="scientific">Gossypium gossypioides</name>
    <name type="common">Mexican cotton</name>
    <name type="synonym">Selera gossypioides</name>
    <dbReference type="NCBI Taxonomy" id="34282"/>
    <lineage>
        <taxon>Eukaryota</taxon>
        <taxon>Viridiplantae</taxon>
        <taxon>Streptophyta</taxon>
        <taxon>Embryophyta</taxon>
        <taxon>Tracheophyta</taxon>
        <taxon>Spermatophyta</taxon>
        <taxon>Magnoliopsida</taxon>
        <taxon>eudicotyledons</taxon>
        <taxon>Gunneridae</taxon>
        <taxon>Pentapetalae</taxon>
        <taxon>rosids</taxon>
        <taxon>malvids</taxon>
        <taxon>Malvales</taxon>
        <taxon>Malvaceae</taxon>
        <taxon>Malvoideae</taxon>
        <taxon>Gossypium</taxon>
    </lineage>
</organism>
<dbReference type="OrthoDB" id="1001741at2759"/>
<keyword evidence="2" id="KW-1185">Reference proteome</keyword>
<sequence length="65" mass="7549">MEEKLANLNIDEIEDIPVRSVEEEIRFYEDYNLCLVGRVLTESVVHFPSLRNMSADLWHPLGESS</sequence>
<gene>
    <name evidence="1" type="ORF">Gogos_021582</name>
</gene>
<accession>A0A7J9CYW1</accession>
<protein>
    <recommendedName>
        <fullName evidence="3">DUF4283 domain-containing protein</fullName>
    </recommendedName>
</protein>
<proteinExistence type="predicted"/>
<dbReference type="AlphaFoldDB" id="A0A7J9CYW1"/>
<evidence type="ECO:0000313" key="2">
    <source>
        <dbReference type="Proteomes" id="UP000593579"/>
    </source>
</evidence>
<comment type="caution">
    <text evidence="1">The sequence shown here is derived from an EMBL/GenBank/DDBJ whole genome shotgun (WGS) entry which is preliminary data.</text>
</comment>
<evidence type="ECO:0008006" key="3">
    <source>
        <dbReference type="Google" id="ProtNLM"/>
    </source>
</evidence>
<name>A0A7J9CYW1_GOSGO</name>
<dbReference type="EMBL" id="JABEZY010256656">
    <property type="protein sequence ID" value="MBA0753514.1"/>
    <property type="molecule type" value="Genomic_DNA"/>
</dbReference>